<feature type="chain" id="PRO_5002674237" evidence="1">
    <location>
        <begin position="25"/>
        <end position="167"/>
    </location>
</feature>
<keyword evidence="3" id="KW-0489">Methyltransferase</keyword>
<keyword evidence="3" id="KW-0808">Transferase</keyword>
<dbReference type="GO" id="GO:0008168">
    <property type="term" value="F:methyltransferase activity"/>
    <property type="evidence" value="ECO:0007669"/>
    <property type="project" value="UniProtKB-KW"/>
</dbReference>
<name>A4TX69_9PROT</name>
<feature type="signal peptide" evidence="1">
    <location>
        <begin position="1"/>
        <end position="24"/>
    </location>
</feature>
<reference evidence="3" key="1">
    <citation type="journal article" date="2007" name="J. Bacteriol.">
        <title>Comparative genome analysis of four magnetotactic bacteria reveals a complex set of group-specific genes implicated in magnetosome biomineralization and function.</title>
        <authorList>
            <person name="Richter M."/>
            <person name="Kube M."/>
            <person name="Bazylinski D.A."/>
            <person name="Lombardot T."/>
            <person name="Gloeckner F.O."/>
            <person name="Reinhardt R."/>
            <person name="Schueler D."/>
        </authorList>
    </citation>
    <scope>NUCLEOTIDE SEQUENCE</scope>
    <source>
        <strain evidence="3">MSR-1</strain>
    </source>
</reference>
<dbReference type="RefSeq" id="WP_024078422.1">
    <property type="nucleotide sequence ID" value="NZ_CP027527.1"/>
</dbReference>
<dbReference type="AlphaFoldDB" id="A4TX69"/>
<evidence type="ECO:0000256" key="1">
    <source>
        <dbReference type="SAM" id="SignalP"/>
    </source>
</evidence>
<dbReference type="EMBL" id="CU459003">
    <property type="protein sequence ID" value="CAM75226.1"/>
    <property type="molecule type" value="Genomic_DNA"/>
</dbReference>
<accession>A4TX69</accession>
<evidence type="ECO:0000259" key="2">
    <source>
        <dbReference type="Pfam" id="PF08896"/>
    </source>
</evidence>
<dbReference type="Pfam" id="PF08896">
    <property type="entry name" value="DUF1842"/>
    <property type="match status" value="1"/>
</dbReference>
<evidence type="ECO:0000313" key="3">
    <source>
        <dbReference type="EMBL" id="CAM75226.1"/>
    </source>
</evidence>
<sequence>MTFKSILAATMLTAAAFTAPAAMADNGAVGLFQACYQVGGAMPGAPAVNLHLAVNTPAQAVNGMGQITQATNPPLNEASTVSGNYSVMTVMPNNTHIQVRLTGYPPVNWPPQAGIGPVIPANLDMIMVLSKDWKSGDAQYQYRTGLASDWIKIASAPVKQVACNQPK</sequence>
<keyword evidence="1" id="KW-0732">Signal</keyword>
<dbReference type="GO" id="GO:0032259">
    <property type="term" value="P:methylation"/>
    <property type="evidence" value="ECO:0007669"/>
    <property type="project" value="UniProtKB-KW"/>
</dbReference>
<gene>
    <name evidence="3" type="ORF">MGR_1677</name>
</gene>
<proteinExistence type="predicted"/>
<dbReference type="InterPro" id="IPR014992">
    <property type="entry name" value="DUF1842"/>
</dbReference>
<feature type="domain" description="DUF1842" evidence="2">
    <location>
        <begin position="29"/>
        <end position="144"/>
    </location>
</feature>
<organism evidence="3">
    <name type="scientific">Magnetospirillum gryphiswaldense</name>
    <dbReference type="NCBI Taxonomy" id="55518"/>
    <lineage>
        <taxon>Bacteria</taxon>
        <taxon>Pseudomonadati</taxon>
        <taxon>Pseudomonadota</taxon>
        <taxon>Alphaproteobacteria</taxon>
        <taxon>Rhodospirillales</taxon>
        <taxon>Rhodospirillaceae</taxon>
        <taxon>Magnetospirillum</taxon>
    </lineage>
</organism>
<protein>
    <submittedName>
        <fullName evidence="3">Methylase of polypeptide chain release factors</fullName>
    </submittedName>
</protein>